<dbReference type="Gene3D" id="1.20.120.710">
    <property type="entry name" value="Haloacid dehalogenase hydrolase-like domain"/>
    <property type="match status" value="1"/>
</dbReference>
<sequence>MHLKKAVFFDLDDTLYDHLEPLELGVREVLGTGDKFPYERLYHRVRYYSDLLSATQGLSPKEGGSVGAAGTMTLEEMRRERFQLALGEFDYELTDEKAQALQDAYLSKQYAITLYKGARELIMELQDAGRLVGVITNGPPEHQLRKAEALGLQELISPELIFVSRAVRIAKPDVRLFEHVNRATETSPENSFYIGDSWRNDVVGAIDAGWTVLWFNPRLAKRETDHEPHYTAADYSEIRRIVLGL</sequence>
<evidence type="ECO:0000313" key="5">
    <source>
        <dbReference type="EMBL" id="GGN92635.1"/>
    </source>
</evidence>
<evidence type="ECO:0000256" key="4">
    <source>
        <dbReference type="ARBA" id="ARBA00022842"/>
    </source>
</evidence>
<dbReference type="EMBL" id="BMLN01000001">
    <property type="protein sequence ID" value="GGN92635.1"/>
    <property type="molecule type" value="Genomic_DNA"/>
</dbReference>
<keyword evidence="4" id="KW-0460">Magnesium</keyword>
<evidence type="ECO:0000256" key="1">
    <source>
        <dbReference type="ARBA" id="ARBA00001946"/>
    </source>
</evidence>
<evidence type="ECO:0000256" key="2">
    <source>
        <dbReference type="ARBA" id="ARBA00022723"/>
    </source>
</evidence>
<dbReference type="Pfam" id="PF00702">
    <property type="entry name" value="Hydrolase"/>
    <property type="match status" value="1"/>
</dbReference>
<dbReference type="PANTHER" id="PTHR46470">
    <property type="entry name" value="N-ACYLNEURAMINATE-9-PHOSPHATASE"/>
    <property type="match status" value="1"/>
</dbReference>
<dbReference type="Proteomes" id="UP000606653">
    <property type="component" value="Unassembled WGS sequence"/>
</dbReference>
<dbReference type="PANTHER" id="PTHR46470:SF2">
    <property type="entry name" value="GLYCERALDEHYDE 3-PHOSPHATE PHOSPHATASE"/>
    <property type="match status" value="1"/>
</dbReference>
<keyword evidence="3" id="KW-0378">Hydrolase</keyword>
<dbReference type="InterPro" id="IPR023214">
    <property type="entry name" value="HAD_sf"/>
</dbReference>
<keyword evidence="2" id="KW-0479">Metal-binding</keyword>
<organism evidence="5 6">
    <name type="scientific">Saccharibacillus kuerlensis</name>
    <dbReference type="NCBI Taxonomy" id="459527"/>
    <lineage>
        <taxon>Bacteria</taxon>
        <taxon>Bacillati</taxon>
        <taxon>Bacillota</taxon>
        <taxon>Bacilli</taxon>
        <taxon>Bacillales</taxon>
        <taxon>Paenibacillaceae</taxon>
        <taxon>Saccharibacillus</taxon>
    </lineage>
</organism>
<keyword evidence="6" id="KW-1185">Reference proteome</keyword>
<dbReference type="RefSeq" id="WP_026293605.1">
    <property type="nucleotide sequence ID" value="NZ_BMLN01000001.1"/>
</dbReference>
<dbReference type="SFLD" id="SFLDG01129">
    <property type="entry name" value="C1.5:_HAD__Beta-PGM__Phosphata"/>
    <property type="match status" value="1"/>
</dbReference>
<dbReference type="InterPro" id="IPR006439">
    <property type="entry name" value="HAD-SF_hydro_IA"/>
</dbReference>
<gene>
    <name evidence="5" type="ORF">GCM10010969_05350</name>
</gene>
<dbReference type="SUPFAM" id="SSF56784">
    <property type="entry name" value="HAD-like"/>
    <property type="match status" value="1"/>
</dbReference>
<evidence type="ECO:0000313" key="6">
    <source>
        <dbReference type="Proteomes" id="UP000606653"/>
    </source>
</evidence>
<protein>
    <submittedName>
        <fullName evidence="5">Haloacid dehalogenase</fullName>
    </submittedName>
</protein>
<comment type="caution">
    <text evidence="5">The sequence shown here is derived from an EMBL/GenBank/DDBJ whole genome shotgun (WGS) entry which is preliminary data.</text>
</comment>
<accession>A0ABQ2KTB2</accession>
<reference evidence="6" key="1">
    <citation type="journal article" date="2019" name="Int. J. Syst. Evol. Microbiol.">
        <title>The Global Catalogue of Microorganisms (GCM) 10K type strain sequencing project: providing services to taxonomists for standard genome sequencing and annotation.</title>
        <authorList>
            <consortium name="The Broad Institute Genomics Platform"/>
            <consortium name="The Broad Institute Genome Sequencing Center for Infectious Disease"/>
            <person name="Wu L."/>
            <person name="Ma J."/>
        </authorList>
    </citation>
    <scope>NUCLEOTIDE SEQUENCE [LARGE SCALE GENOMIC DNA]</scope>
    <source>
        <strain evidence="6">CGMCC 1.6964</strain>
    </source>
</reference>
<evidence type="ECO:0000256" key="3">
    <source>
        <dbReference type="ARBA" id="ARBA00022801"/>
    </source>
</evidence>
<dbReference type="NCBIfam" id="TIGR01549">
    <property type="entry name" value="HAD-SF-IA-v1"/>
    <property type="match status" value="1"/>
</dbReference>
<dbReference type="InterPro" id="IPR036412">
    <property type="entry name" value="HAD-like_sf"/>
</dbReference>
<name>A0ABQ2KTB2_9BACL</name>
<dbReference type="SFLD" id="SFLDS00003">
    <property type="entry name" value="Haloacid_Dehalogenase"/>
    <property type="match status" value="1"/>
</dbReference>
<dbReference type="Gene3D" id="3.40.50.1000">
    <property type="entry name" value="HAD superfamily/HAD-like"/>
    <property type="match status" value="1"/>
</dbReference>
<proteinExistence type="predicted"/>
<dbReference type="InterPro" id="IPR051400">
    <property type="entry name" value="HAD-like_hydrolase"/>
</dbReference>
<comment type="cofactor">
    <cofactor evidence="1">
        <name>Mg(2+)</name>
        <dbReference type="ChEBI" id="CHEBI:18420"/>
    </cofactor>
</comment>